<dbReference type="RefSeq" id="WP_143054908.1">
    <property type="nucleotide sequence ID" value="NZ_JZDQ02000005.1"/>
</dbReference>
<keyword evidence="2" id="KW-1185">Reference proteome</keyword>
<dbReference type="EMBL" id="JZDQ02000005">
    <property type="protein sequence ID" value="OIJ27977.1"/>
    <property type="molecule type" value="Genomic_DNA"/>
</dbReference>
<dbReference type="OrthoDB" id="9796999at2"/>
<dbReference type="STRING" id="1844.UG56_004555"/>
<dbReference type="Proteomes" id="UP000033772">
    <property type="component" value="Unassembled WGS sequence"/>
</dbReference>
<protein>
    <submittedName>
        <fullName evidence="1">Uncharacterized protein</fullName>
    </submittedName>
</protein>
<dbReference type="AlphaFoldDB" id="A0A1J4NBX5"/>
<gene>
    <name evidence="1" type="ORF">UG56_004555</name>
</gene>
<accession>A0A1J4NBX5</accession>
<comment type="caution">
    <text evidence="1">The sequence shown here is derived from an EMBL/GenBank/DDBJ whole genome shotgun (WGS) entry which is preliminary data.</text>
</comment>
<organism evidence="1 2">
    <name type="scientific">Nocardioides luteus</name>
    <dbReference type="NCBI Taxonomy" id="1844"/>
    <lineage>
        <taxon>Bacteria</taxon>
        <taxon>Bacillati</taxon>
        <taxon>Actinomycetota</taxon>
        <taxon>Actinomycetes</taxon>
        <taxon>Propionibacteriales</taxon>
        <taxon>Nocardioidaceae</taxon>
        <taxon>Nocardioides</taxon>
    </lineage>
</organism>
<evidence type="ECO:0000313" key="1">
    <source>
        <dbReference type="EMBL" id="OIJ27977.1"/>
    </source>
</evidence>
<reference evidence="1" key="1">
    <citation type="submission" date="2016-10" db="EMBL/GenBank/DDBJ databases">
        <title>Draft Genome Sequence of Nocardioides luteus Strain BAFB, an Alkane-Degrading Bacterium Isolated from JP-7 Polluted Soil.</title>
        <authorList>
            <person name="Brown L."/>
            <person name="Ruiz O.N."/>
            <person name="Gunasekera T."/>
        </authorList>
    </citation>
    <scope>NUCLEOTIDE SEQUENCE [LARGE SCALE GENOMIC DNA]</scope>
    <source>
        <strain evidence="1">BAFB</strain>
    </source>
</reference>
<evidence type="ECO:0000313" key="2">
    <source>
        <dbReference type="Proteomes" id="UP000033772"/>
    </source>
</evidence>
<sequence length="72" mass="7606">MEFTDGEPVPDRPAMAEVEAYVETAGPDTRAVRLRPTASGPSVAVGVRSKVSGFVGYRADGAGRWRVPSAED</sequence>
<name>A0A1J4NBX5_9ACTN</name>
<proteinExistence type="predicted"/>